<dbReference type="SUPFAM" id="SSF49265">
    <property type="entry name" value="Fibronectin type III"/>
    <property type="match status" value="1"/>
</dbReference>
<sequence>MCAPESPKHCMLGNATHGGLEVACVAGDDGGLHQSFVLEVSDISIPVLPPGVTTLSDQGEHSTPLYRVLGESPMFRLHSLEPGKEYQIVVYAENAKGRSQPPVLLPSVRVEVEVPADTLHETGKNSYLCIKAKKSESEFLGRGLKTGEDKRHFLAEVILKFFAIRSHPDFSDKIEGNYNCTEFFN</sequence>
<dbReference type="AlphaFoldDB" id="A0A8J6LN92"/>
<reference evidence="1" key="2">
    <citation type="submission" date="2021-08" db="EMBL/GenBank/DDBJ databases">
        <authorList>
            <person name="Eriksson T."/>
        </authorList>
    </citation>
    <scope>NUCLEOTIDE SEQUENCE</scope>
    <source>
        <strain evidence="1">Stoneville</strain>
        <tissue evidence="1">Whole head</tissue>
    </source>
</reference>
<evidence type="ECO:0008006" key="3">
    <source>
        <dbReference type="Google" id="ProtNLM"/>
    </source>
</evidence>
<protein>
    <recommendedName>
        <fullName evidence="3">Fibronectin type-III domain-containing protein</fullName>
    </recommendedName>
</protein>
<keyword evidence="2" id="KW-1185">Reference proteome</keyword>
<dbReference type="PANTHER" id="PTHR23278:SF4">
    <property type="entry name" value="SIDESTEP, ISOFORM C"/>
    <property type="match status" value="1"/>
</dbReference>
<comment type="caution">
    <text evidence="1">The sequence shown here is derived from an EMBL/GenBank/DDBJ whole genome shotgun (WGS) entry which is preliminary data.</text>
</comment>
<evidence type="ECO:0000313" key="1">
    <source>
        <dbReference type="EMBL" id="KAH0818901.1"/>
    </source>
</evidence>
<dbReference type="InterPro" id="IPR036116">
    <property type="entry name" value="FN3_sf"/>
</dbReference>
<proteinExistence type="predicted"/>
<dbReference type="PANTHER" id="PTHR23278">
    <property type="entry name" value="SIDESTEP PROTEIN"/>
    <property type="match status" value="1"/>
</dbReference>
<dbReference type="Proteomes" id="UP000719412">
    <property type="component" value="Unassembled WGS sequence"/>
</dbReference>
<reference evidence="1" key="1">
    <citation type="journal article" date="2020" name="J Insects Food Feed">
        <title>The yellow mealworm (Tenebrio molitor) genome: a resource for the emerging insects as food and feed industry.</title>
        <authorList>
            <person name="Eriksson T."/>
            <person name="Andere A."/>
            <person name="Kelstrup H."/>
            <person name="Emery V."/>
            <person name="Picard C."/>
        </authorList>
    </citation>
    <scope>NUCLEOTIDE SEQUENCE</scope>
    <source>
        <strain evidence="1">Stoneville</strain>
        <tissue evidence="1">Whole head</tissue>
    </source>
</reference>
<dbReference type="CDD" id="cd00063">
    <property type="entry name" value="FN3"/>
    <property type="match status" value="1"/>
</dbReference>
<dbReference type="InterPro" id="IPR003961">
    <property type="entry name" value="FN3_dom"/>
</dbReference>
<dbReference type="EMBL" id="JABDTM020016353">
    <property type="protein sequence ID" value="KAH0818901.1"/>
    <property type="molecule type" value="Genomic_DNA"/>
</dbReference>
<evidence type="ECO:0000313" key="2">
    <source>
        <dbReference type="Proteomes" id="UP000719412"/>
    </source>
</evidence>
<accession>A0A8J6LN92</accession>
<dbReference type="InterPro" id="IPR013783">
    <property type="entry name" value="Ig-like_fold"/>
</dbReference>
<gene>
    <name evidence="1" type="ORF">GEV33_003890</name>
</gene>
<dbReference type="Gene3D" id="2.60.40.10">
    <property type="entry name" value="Immunoglobulins"/>
    <property type="match status" value="1"/>
</dbReference>
<name>A0A8J6LN92_TENMO</name>
<organism evidence="1 2">
    <name type="scientific">Tenebrio molitor</name>
    <name type="common">Yellow mealworm beetle</name>
    <dbReference type="NCBI Taxonomy" id="7067"/>
    <lineage>
        <taxon>Eukaryota</taxon>
        <taxon>Metazoa</taxon>
        <taxon>Ecdysozoa</taxon>
        <taxon>Arthropoda</taxon>
        <taxon>Hexapoda</taxon>
        <taxon>Insecta</taxon>
        <taxon>Pterygota</taxon>
        <taxon>Neoptera</taxon>
        <taxon>Endopterygota</taxon>
        <taxon>Coleoptera</taxon>
        <taxon>Polyphaga</taxon>
        <taxon>Cucujiformia</taxon>
        <taxon>Tenebrionidae</taxon>
        <taxon>Tenebrio</taxon>
    </lineage>
</organism>